<feature type="repeat" description="WD" evidence="1">
    <location>
        <begin position="296"/>
        <end position="330"/>
    </location>
</feature>
<feature type="compositionally biased region" description="Low complexity" evidence="2">
    <location>
        <begin position="179"/>
        <end position="190"/>
    </location>
</feature>
<dbReference type="InterPro" id="IPR036322">
    <property type="entry name" value="WD40_repeat_dom_sf"/>
</dbReference>
<dbReference type="OMA" id="FANPHAF"/>
<name>A0A0L0DV13_THETB</name>
<dbReference type="PROSITE" id="PS50294">
    <property type="entry name" value="WD_REPEATS_REGION"/>
    <property type="match status" value="2"/>
</dbReference>
<dbReference type="GeneID" id="25569362"/>
<evidence type="ECO:0000256" key="2">
    <source>
        <dbReference type="SAM" id="MobiDB-lite"/>
    </source>
</evidence>
<feature type="repeat" description="WD" evidence="1">
    <location>
        <begin position="499"/>
        <end position="532"/>
    </location>
</feature>
<keyword evidence="4" id="KW-1185">Reference proteome</keyword>
<evidence type="ECO:0000313" key="3">
    <source>
        <dbReference type="EMBL" id="KNC55921.1"/>
    </source>
</evidence>
<protein>
    <submittedName>
        <fullName evidence="3">Pre-mRNA-processing factor 17</fullName>
    </submittedName>
</protein>
<dbReference type="InterPro" id="IPR001680">
    <property type="entry name" value="WD40_rpt"/>
</dbReference>
<dbReference type="GO" id="GO:0071013">
    <property type="term" value="C:catalytic step 2 spliceosome"/>
    <property type="evidence" value="ECO:0007669"/>
    <property type="project" value="InterPro"/>
</dbReference>
<dbReference type="STRING" id="461836.A0A0L0DV13"/>
<dbReference type="eggNOG" id="KOG0282">
    <property type="taxonomic scope" value="Eukaryota"/>
</dbReference>
<organism evidence="3 4">
    <name type="scientific">Thecamonas trahens ATCC 50062</name>
    <dbReference type="NCBI Taxonomy" id="461836"/>
    <lineage>
        <taxon>Eukaryota</taxon>
        <taxon>Apusozoa</taxon>
        <taxon>Apusomonadida</taxon>
        <taxon>Apusomonadidae</taxon>
        <taxon>Thecamonas</taxon>
    </lineage>
</organism>
<dbReference type="PANTHER" id="PTHR43979">
    <property type="entry name" value="PRE-MRNA-PROCESSING FACTOR 17"/>
    <property type="match status" value="1"/>
</dbReference>
<dbReference type="InterPro" id="IPR032847">
    <property type="entry name" value="PRPF17"/>
</dbReference>
<dbReference type="RefSeq" id="XP_013752739.1">
    <property type="nucleotide sequence ID" value="XM_013897285.1"/>
</dbReference>
<feature type="region of interest" description="Disordered" evidence="2">
    <location>
        <begin position="96"/>
        <end position="123"/>
    </location>
</feature>
<proteinExistence type="predicted"/>
<feature type="region of interest" description="Disordered" evidence="2">
    <location>
        <begin position="8"/>
        <end position="31"/>
    </location>
</feature>
<accession>A0A0L0DV13</accession>
<dbReference type="OrthoDB" id="10257301at2759"/>
<dbReference type="AlphaFoldDB" id="A0A0L0DV13"/>
<dbReference type="Pfam" id="PF00400">
    <property type="entry name" value="WD40"/>
    <property type="match status" value="4"/>
</dbReference>
<dbReference type="GO" id="GO:0003729">
    <property type="term" value="F:mRNA binding"/>
    <property type="evidence" value="ECO:0007669"/>
    <property type="project" value="TreeGrafter"/>
</dbReference>
<keyword evidence="1" id="KW-0853">WD repeat</keyword>
<evidence type="ECO:0000313" key="4">
    <source>
        <dbReference type="Proteomes" id="UP000054408"/>
    </source>
</evidence>
<dbReference type="Gene3D" id="2.130.10.10">
    <property type="entry name" value="YVTN repeat-like/Quinoprotein amine dehydrogenase"/>
    <property type="match status" value="1"/>
</dbReference>
<dbReference type="SMART" id="SM00320">
    <property type="entry name" value="WD40"/>
    <property type="match status" value="4"/>
</dbReference>
<feature type="region of interest" description="Disordered" evidence="2">
    <location>
        <begin position="160"/>
        <end position="190"/>
    </location>
</feature>
<dbReference type="SUPFAM" id="SSF50978">
    <property type="entry name" value="WD40 repeat-like"/>
    <property type="match status" value="1"/>
</dbReference>
<dbReference type="Proteomes" id="UP000054408">
    <property type="component" value="Unassembled WGS sequence"/>
</dbReference>
<reference evidence="3 4" key="1">
    <citation type="submission" date="2010-05" db="EMBL/GenBank/DDBJ databases">
        <title>The Genome Sequence of Thecamonas trahens ATCC 50062.</title>
        <authorList>
            <consortium name="The Broad Institute Genome Sequencing Platform"/>
            <person name="Russ C."/>
            <person name="Cuomo C."/>
            <person name="Shea T."/>
            <person name="Young S.K."/>
            <person name="Zeng Q."/>
            <person name="Koehrsen M."/>
            <person name="Haas B."/>
            <person name="Borodovsky M."/>
            <person name="Guigo R."/>
            <person name="Alvarado L."/>
            <person name="Berlin A."/>
            <person name="Bochicchio J."/>
            <person name="Borenstein D."/>
            <person name="Chapman S."/>
            <person name="Chen Z."/>
            <person name="Freedman E."/>
            <person name="Gellesch M."/>
            <person name="Goldberg J."/>
            <person name="Griggs A."/>
            <person name="Gujja S."/>
            <person name="Heilman E."/>
            <person name="Heiman D."/>
            <person name="Hepburn T."/>
            <person name="Howarth C."/>
            <person name="Jen D."/>
            <person name="Larson L."/>
            <person name="Mehta T."/>
            <person name="Park D."/>
            <person name="Pearson M."/>
            <person name="Roberts A."/>
            <person name="Saif S."/>
            <person name="Shenoy N."/>
            <person name="Sisk P."/>
            <person name="Stolte C."/>
            <person name="Sykes S."/>
            <person name="Thomson T."/>
            <person name="Walk T."/>
            <person name="White J."/>
            <person name="Yandava C."/>
            <person name="Burger G."/>
            <person name="Gray M.W."/>
            <person name="Holland P.W.H."/>
            <person name="King N."/>
            <person name="Lang F.B.F."/>
            <person name="Roger A.J."/>
            <person name="Ruiz-Trillo I."/>
            <person name="Lander E."/>
            <person name="Nusbaum C."/>
        </authorList>
    </citation>
    <scope>NUCLEOTIDE SEQUENCE [LARGE SCALE GENOMIC DNA]</scope>
    <source>
        <strain evidence="3 4">ATCC 50062</strain>
    </source>
</reference>
<feature type="compositionally biased region" description="Basic residues" evidence="2">
    <location>
        <begin position="99"/>
        <end position="114"/>
    </location>
</feature>
<feature type="repeat" description="WD" evidence="1">
    <location>
        <begin position="380"/>
        <end position="412"/>
    </location>
</feature>
<sequence length="532" mass="56170">MDDLIAAYGDGGRRAAAPQPPPPSGAAPSTQLAVVAAPRVAPRAGGGRLTASSAYAVSGALVVAGPHHPQLDAARGAGASRAQPVAFEHAAFQDAQRAANKRLRGARPRAGAKRARGDPGSVDDNPVAYLGPWAEYAGAKTKQVITPELEAYMREAKRRKRIKDGLDPDAPSDDGGEGNDAAADAAVGASASGAAAEAEPVAAEPALEAAAGPSSTPAPAEVSTFYGDALFDYQGRSWLAPPAGVKASALDLVAKVPSKCHYTWSSGSDKGFSKIQLFPGTGHLLLAASLDGPAGVKDINFNHDGSSFLTASYDSTVKVWDTETGACIRTYALGDGVHPNCARWQPNPTIDPSSFLAALSSSRIEQFDVRADSPAFTQEYKEHLSAVHGICFVEGGKRFVSTGDDKAVRAWEWGIPVQISNVREPHMHAMPTMALHPKGKHLAGQCLNNQILKRFMGHNNAGYALHLAFSPDGSMLSSGDASGKLWFWDWGHSRIIKSFKAHSDVLVDVAWHPLNPSWMFTASWDGTVKFWK</sequence>
<gene>
    <name evidence="3" type="ORF">AMSG_11388</name>
</gene>
<evidence type="ECO:0000256" key="1">
    <source>
        <dbReference type="PROSITE-ProRule" id="PRU00221"/>
    </source>
</evidence>
<dbReference type="InterPro" id="IPR015943">
    <property type="entry name" value="WD40/YVTN_repeat-like_dom_sf"/>
</dbReference>
<dbReference type="PANTHER" id="PTHR43979:SF1">
    <property type="entry name" value="PRE-MRNA-PROCESSING FACTOR 17"/>
    <property type="match status" value="1"/>
</dbReference>
<dbReference type="EMBL" id="GL349509">
    <property type="protein sequence ID" value="KNC55921.1"/>
    <property type="molecule type" value="Genomic_DNA"/>
</dbReference>
<dbReference type="GO" id="GO:0000398">
    <property type="term" value="P:mRNA splicing, via spliceosome"/>
    <property type="evidence" value="ECO:0007669"/>
    <property type="project" value="InterPro"/>
</dbReference>
<dbReference type="PROSITE" id="PS50082">
    <property type="entry name" value="WD_REPEATS_2"/>
    <property type="match status" value="3"/>
</dbReference>